<name>A0ABN9UQT0_9DINO</name>
<dbReference type="Gene3D" id="1.10.1300.10">
    <property type="entry name" value="3'5'-cyclic nucleotide phosphodiesterase, catalytic domain"/>
    <property type="match status" value="1"/>
</dbReference>
<organism evidence="5 6">
    <name type="scientific">Prorocentrum cordatum</name>
    <dbReference type="NCBI Taxonomy" id="2364126"/>
    <lineage>
        <taxon>Eukaryota</taxon>
        <taxon>Sar</taxon>
        <taxon>Alveolata</taxon>
        <taxon>Dinophyceae</taxon>
        <taxon>Prorocentrales</taxon>
        <taxon>Prorocentraceae</taxon>
        <taxon>Prorocentrum</taxon>
    </lineage>
</organism>
<dbReference type="PROSITE" id="PS51845">
    <property type="entry name" value="PDEASE_I_2"/>
    <property type="match status" value="1"/>
</dbReference>
<evidence type="ECO:0000313" key="6">
    <source>
        <dbReference type="Proteomes" id="UP001189429"/>
    </source>
</evidence>
<dbReference type="PANTHER" id="PTHR11347">
    <property type="entry name" value="CYCLIC NUCLEOTIDE PHOSPHODIESTERASE"/>
    <property type="match status" value="1"/>
</dbReference>
<keyword evidence="2" id="KW-0378">Hydrolase</keyword>
<feature type="compositionally biased region" description="Low complexity" evidence="3">
    <location>
        <begin position="39"/>
        <end position="55"/>
    </location>
</feature>
<dbReference type="Pfam" id="PF00233">
    <property type="entry name" value="PDEase_I"/>
    <property type="match status" value="1"/>
</dbReference>
<gene>
    <name evidence="5" type="ORF">PCOR1329_LOCUS50187</name>
</gene>
<feature type="region of interest" description="Disordered" evidence="3">
    <location>
        <begin position="1"/>
        <end position="75"/>
    </location>
</feature>
<dbReference type="InterPro" id="IPR036971">
    <property type="entry name" value="PDEase_catalytic_dom_sf"/>
</dbReference>
<evidence type="ECO:0000259" key="4">
    <source>
        <dbReference type="PROSITE" id="PS51845"/>
    </source>
</evidence>
<dbReference type="InterPro" id="IPR023088">
    <property type="entry name" value="PDEase"/>
</dbReference>
<protein>
    <recommendedName>
        <fullName evidence="4">PDEase domain-containing protein</fullName>
    </recommendedName>
</protein>
<comment type="caution">
    <text evidence="5">The sequence shown here is derived from an EMBL/GenBank/DDBJ whole genome shotgun (WGS) entry which is preliminary data.</text>
</comment>
<evidence type="ECO:0000256" key="1">
    <source>
        <dbReference type="ARBA" id="ARBA00022723"/>
    </source>
</evidence>
<sequence length="447" mass="50391">MEELSFLLQNYSTHDSSAEADSHLQTSWEQHSKSHSGRGSLLSVSSAPSSDASGAEPEEQGTQRRADTPWVSTPSRKMRRTSTLLKMTDIRTLLDQAGTLHFDAIAFAGLPAVRSKPLQVLGQFLLEESGDVLEDLQKHGWVEDGDTFRSRLFQFLETIGSLYSREADHSCAHAVDVTSTMEWFVQMPFVTDRTTPLDHLMCLLAAAIHDVGHPGTNPLFHVTTMSELAIRYNDKSILENYHISLAFETMLKPMNNCNWFELLQKNFRQGASPCVNIQKYMRRGLVAMVLATDMSGHAKHVQKLHEIGGDEEAWLTVAPEGQEEEFVERKLFLLETVLHAADLSSPCRPRSIMLGWTQRVLAEFWSQGDEEIRLGLPVSPLCDRQAGLATVPKGQLGFLQFVVQPFYTQIAELMPEAQEATELMTQNKEFWENMEKDKATYDEIFPE</sequence>
<feature type="domain" description="PDEase" evidence="4">
    <location>
        <begin position="82"/>
        <end position="438"/>
    </location>
</feature>
<evidence type="ECO:0000313" key="5">
    <source>
        <dbReference type="EMBL" id="CAK0861549.1"/>
    </source>
</evidence>
<dbReference type="EMBL" id="CAUYUJ010016070">
    <property type="protein sequence ID" value="CAK0861549.1"/>
    <property type="molecule type" value="Genomic_DNA"/>
</dbReference>
<dbReference type="PRINTS" id="PR00387">
    <property type="entry name" value="PDIESTERASE1"/>
</dbReference>
<keyword evidence="1" id="KW-0479">Metal-binding</keyword>
<accession>A0ABN9UQT0</accession>
<dbReference type="Proteomes" id="UP001189429">
    <property type="component" value="Unassembled WGS sequence"/>
</dbReference>
<evidence type="ECO:0000256" key="2">
    <source>
        <dbReference type="ARBA" id="ARBA00022801"/>
    </source>
</evidence>
<proteinExistence type="predicted"/>
<dbReference type="SUPFAM" id="SSF109604">
    <property type="entry name" value="HD-domain/PDEase-like"/>
    <property type="match status" value="1"/>
</dbReference>
<reference evidence="5" key="1">
    <citation type="submission" date="2023-10" db="EMBL/GenBank/DDBJ databases">
        <authorList>
            <person name="Chen Y."/>
            <person name="Shah S."/>
            <person name="Dougan E. K."/>
            <person name="Thang M."/>
            <person name="Chan C."/>
        </authorList>
    </citation>
    <scope>NUCLEOTIDE SEQUENCE [LARGE SCALE GENOMIC DNA]</scope>
</reference>
<evidence type="ECO:0000256" key="3">
    <source>
        <dbReference type="SAM" id="MobiDB-lite"/>
    </source>
</evidence>
<dbReference type="InterPro" id="IPR002073">
    <property type="entry name" value="PDEase_catalytic_dom"/>
</dbReference>
<keyword evidence="6" id="KW-1185">Reference proteome</keyword>